<dbReference type="AlphaFoldDB" id="A0A8F9XG41"/>
<sequence length="90" mass="9824">MMFTELEDRRTFVGENAGGSGLAANLFDDETPAWPLIMCVPFRSSRYRGVERQYTVGFVADEAVEDRSSGVVVGASLGEAEHHRGQCIAV</sequence>
<proteinExistence type="predicted"/>
<protein>
    <submittedName>
        <fullName evidence="1">Uncharacterized protein</fullName>
    </submittedName>
</protein>
<dbReference type="Proteomes" id="UP000825051">
    <property type="component" value="Chromosome"/>
</dbReference>
<accession>A0A8F9XG41</accession>
<evidence type="ECO:0000313" key="1">
    <source>
        <dbReference type="EMBL" id="QYM77815.1"/>
    </source>
</evidence>
<gene>
    <name evidence="1" type="ORF">K0B96_10830</name>
</gene>
<evidence type="ECO:0000313" key="2">
    <source>
        <dbReference type="Proteomes" id="UP000825051"/>
    </source>
</evidence>
<dbReference type="KEGG" id="ole:K0B96_10830"/>
<dbReference type="RefSeq" id="WP_220160919.1">
    <property type="nucleotide sequence ID" value="NZ_CP080507.1"/>
</dbReference>
<dbReference type="EMBL" id="CP080507">
    <property type="protein sequence ID" value="QYM77815.1"/>
    <property type="molecule type" value="Genomic_DNA"/>
</dbReference>
<organism evidence="1 2">
    <name type="scientific">Horticoccus luteus</name>
    <dbReference type="NCBI Taxonomy" id="2862869"/>
    <lineage>
        <taxon>Bacteria</taxon>
        <taxon>Pseudomonadati</taxon>
        <taxon>Verrucomicrobiota</taxon>
        <taxon>Opitutia</taxon>
        <taxon>Opitutales</taxon>
        <taxon>Opitutaceae</taxon>
        <taxon>Horticoccus</taxon>
    </lineage>
</organism>
<name>A0A8F9XG41_9BACT</name>
<keyword evidence="2" id="KW-1185">Reference proteome</keyword>
<reference evidence="1" key="1">
    <citation type="submission" date="2021-08" db="EMBL/GenBank/DDBJ databases">
        <title>Genome of a novel bacterium of the phylum Verrucomicrobia, Oleiharenicola sp. KSB-15.</title>
        <authorList>
            <person name="Chung J.-H."/>
            <person name="Ahn J.-H."/>
            <person name="Yoon Y."/>
            <person name="Kim D.-Y."/>
            <person name="An S.-H."/>
            <person name="Park I."/>
            <person name="Yeon J."/>
        </authorList>
    </citation>
    <scope>NUCLEOTIDE SEQUENCE</scope>
    <source>
        <strain evidence="1">KSB-15</strain>
    </source>
</reference>